<dbReference type="STRING" id="44251.PDUR_14315"/>
<dbReference type="PROSITE" id="PS50966">
    <property type="entry name" value="ZF_SWIM"/>
    <property type="match status" value="1"/>
</dbReference>
<dbReference type="KEGG" id="pdu:PDUR_14315"/>
<dbReference type="RefSeq" id="WP_042206771.1">
    <property type="nucleotide sequence ID" value="NZ_CP009288.1"/>
</dbReference>
<gene>
    <name evidence="4" type="ORF">PDUR_14315</name>
</gene>
<feature type="region of interest" description="Disordered" evidence="2">
    <location>
        <begin position="109"/>
        <end position="133"/>
    </location>
</feature>
<dbReference type="AlphaFoldDB" id="A0A089HQG9"/>
<sequence>MLNITASYADTLAPNSAAVKNALGLVQKNKFTSLHRSEAGDLLFGECQGSGSSGYLASADFAQPDKPVFRCTCPSRQFPCKHTLGLLYALHQGKVFTVAPVPEDLVSKREKAEKREEKRQQQEACHAAEKPKKTSKAALTKKIGAQLQGLELLEKLLLELVRAGLGTINDKTLKNLTAQAKELGNYYLPGPQNELRKLILLMQEEAGGSFAYSMEQVTMLHALIRKGRSHLESRLESGSPEPDPGSELEELLGHFWQLAELKRHGMTAEGVELVQLAFTGYDDRARQEYVDLGYWLQLDTGEIHRTLQYRPYKAARHIREEDSFTDVVQARELYLYPGGLNRRVRYEEWQPRHTEDGDWEAVTRSARRSYSDVLKTVRNQLKNPLADRMPVMLLHVAETLVTNGGEYIIRDEGGHMLPLSDIGDVGQGTVELLSCIKRDRLQDVALLARFRHLPDEGRLAVQPLTVIGQDERIRLLY</sequence>
<evidence type="ECO:0000259" key="3">
    <source>
        <dbReference type="PROSITE" id="PS50966"/>
    </source>
</evidence>
<name>A0A089HQG9_PAEDU</name>
<accession>A0A089HQG9</accession>
<keyword evidence="1" id="KW-0479">Metal-binding</keyword>
<keyword evidence="1" id="KW-0863">Zinc-finger</keyword>
<organism evidence="4 5">
    <name type="scientific">Paenibacillus durus</name>
    <name type="common">Paenibacillus azotofixans</name>
    <dbReference type="NCBI Taxonomy" id="44251"/>
    <lineage>
        <taxon>Bacteria</taxon>
        <taxon>Bacillati</taxon>
        <taxon>Bacillota</taxon>
        <taxon>Bacilli</taxon>
        <taxon>Bacillales</taxon>
        <taxon>Paenibacillaceae</taxon>
        <taxon>Paenibacillus</taxon>
    </lineage>
</organism>
<evidence type="ECO:0000256" key="1">
    <source>
        <dbReference type="PROSITE-ProRule" id="PRU00325"/>
    </source>
</evidence>
<dbReference type="OrthoDB" id="9816340at2"/>
<reference evidence="4 5" key="1">
    <citation type="submission" date="2014-08" db="EMBL/GenBank/DDBJ databases">
        <title>Comparative genomics of the Paenibacillus odorifer group.</title>
        <authorList>
            <person name="den Bakker H.C."/>
            <person name="Tsai Y.-C."/>
            <person name="Martin N."/>
            <person name="Korlach J."/>
            <person name="Wiedmann M."/>
        </authorList>
    </citation>
    <scope>NUCLEOTIDE SEQUENCE [LARGE SCALE GENOMIC DNA]</scope>
    <source>
        <strain evidence="4 5">DSM 1735</strain>
    </source>
</reference>
<feature type="domain" description="SWIM-type" evidence="3">
    <location>
        <begin position="55"/>
        <end position="91"/>
    </location>
</feature>
<keyword evidence="5" id="KW-1185">Reference proteome</keyword>
<dbReference type="Pfam" id="PF04434">
    <property type="entry name" value="SWIM"/>
    <property type="match status" value="1"/>
</dbReference>
<evidence type="ECO:0000313" key="5">
    <source>
        <dbReference type="Proteomes" id="UP000029409"/>
    </source>
</evidence>
<protein>
    <recommendedName>
        <fullName evidence="3">SWIM-type domain-containing protein</fullName>
    </recommendedName>
</protein>
<dbReference type="Proteomes" id="UP000029409">
    <property type="component" value="Chromosome"/>
</dbReference>
<evidence type="ECO:0000313" key="4">
    <source>
        <dbReference type="EMBL" id="AIQ12955.1"/>
    </source>
</evidence>
<dbReference type="InterPro" id="IPR007527">
    <property type="entry name" value="Znf_SWIM"/>
</dbReference>
<evidence type="ECO:0000256" key="2">
    <source>
        <dbReference type="SAM" id="MobiDB-lite"/>
    </source>
</evidence>
<dbReference type="EMBL" id="CP009288">
    <property type="protein sequence ID" value="AIQ12955.1"/>
    <property type="molecule type" value="Genomic_DNA"/>
</dbReference>
<dbReference type="eggNOG" id="COG4279">
    <property type="taxonomic scope" value="Bacteria"/>
</dbReference>
<dbReference type="GO" id="GO:0008270">
    <property type="term" value="F:zinc ion binding"/>
    <property type="evidence" value="ECO:0007669"/>
    <property type="project" value="UniProtKB-KW"/>
</dbReference>
<keyword evidence="1" id="KW-0862">Zinc</keyword>
<feature type="compositionally biased region" description="Basic and acidic residues" evidence="2">
    <location>
        <begin position="109"/>
        <end position="132"/>
    </location>
</feature>
<proteinExistence type="predicted"/>